<feature type="transmembrane region" description="Helical" evidence="6">
    <location>
        <begin position="218"/>
        <end position="236"/>
    </location>
</feature>
<keyword evidence="5 6" id="KW-0472">Membrane</keyword>
<feature type="transmembrane region" description="Helical" evidence="6">
    <location>
        <begin position="6"/>
        <end position="26"/>
    </location>
</feature>
<dbReference type="PANTHER" id="PTHR10556:SF35">
    <property type="entry name" value="3-OXO-5-ALPHA-STEROID 4-DEHYDROGENASE FAMILY PROTEIN"/>
    <property type="match status" value="1"/>
</dbReference>
<evidence type="ECO:0000256" key="6">
    <source>
        <dbReference type="SAM" id="Phobius"/>
    </source>
</evidence>
<dbReference type="GO" id="GO:0016627">
    <property type="term" value="F:oxidoreductase activity, acting on the CH-CH group of donors"/>
    <property type="evidence" value="ECO:0007669"/>
    <property type="project" value="InterPro"/>
</dbReference>
<dbReference type="InterPro" id="IPR001104">
    <property type="entry name" value="3-oxo-5_a-steroid_4-DH_C"/>
</dbReference>
<dbReference type="Gene3D" id="1.20.120.1630">
    <property type="match status" value="1"/>
</dbReference>
<keyword evidence="4 6" id="KW-1133">Transmembrane helix</keyword>
<organism evidence="8 9">
    <name type="scientific">Rhizopus azygosporus</name>
    <name type="common">Rhizopus microsporus var. azygosporus</name>
    <dbReference type="NCBI Taxonomy" id="86630"/>
    <lineage>
        <taxon>Eukaryota</taxon>
        <taxon>Fungi</taxon>
        <taxon>Fungi incertae sedis</taxon>
        <taxon>Mucoromycota</taxon>
        <taxon>Mucoromycotina</taxon>
        <taxon>Mucoromycetes</taxon>
        <taxon>Mucorales</taxon>
        <taxon>Mucorineae</taxon>
        <taxon>Rhizopodaceae</taxon>
        <taxon>Rhizopus</taxon>
    </lineage>
</organism>
<evidence type="ECO:0000256" key="2">
    <source>
        <dbReference type="ARBA" id="ARBA00007742"/>
    </source>
</evidence>
<feature type="transmembrane region" description="Helical" evidence="6">
    <location>
        <begin position="152"/>
        <end position="172"/>
    </location>
</feature>
<sequence length="260" mass="30288">MLFFQFDMLNVLVGICSITACAVIIFREARPDTKLNYSKFAINGPSCGKMLPSRTGMFMIYCPAFVISLISTCQLIITNTFELQNNYRVLLMSVLILLHYGKRLFEVRFIHHYSGHCRLRDCFTIASSYVGLTVLVKIFTEQVPLSYVCSHLNLLGVVCFIIGECVNFYHHVLLKNLRKDGSKEYKIPKHGLFEYVWCPHYLAEVITFFSMVMISQHWIIFILSVGSSLYLAIRAYNTREWYKQRFDKIPTRYCLIPFIF</sequence>
<feature type="transmembrane region" description="Helical" evidence="6">
    <location>
        <begin position="58"/>
        <end position="77"/>
    </location>
</feature>
<proteinExistence type="inferred from homology"/>
<evidence type="ECO:0000259" key="7">
    <source>
        <dbReference type="Pfam" id="PF02544"/>
    </source>
</evidence>
<comment type="subcellular location">
    <subcellularLocation>
        <location evidence="1">Membrane</location>
        <topology evidence="1">Multi-pass membrane protein</topology>
    </subcellularLocation>
</comment>
<evidence type="ECO:0000256" key="5">
    <source>
        <dbReference type="ARBA" id="ARBA00023136"/>
    </source>
</evidence>
<comment type="caution">
    <text evidence="8">The sequence shown here is derived from an EMBL/GenBank/DDBJ whole genome shotgun (WGS) entry which is preliminary data.</text>
</comment>
<evidence type="ECO:0000256" key="1">
    <source>
        <dbReference type="ARBA" id="ARBA00004141"/>
    </source>
</evidence>
<dbReference type="OrthoDB" id="5788137at2759"/>
<comment type="similarity">
    <text evidence="2">Belongs to the steroid 5-alpha reductase family.</text>
</comment>
<evidence type="ECO:0000256" key="4">
    <source>
        <dbReference type="ARBA" id="ARBA00022989"/>
    </source>
</evidence>
<dbReference type="GO" id="GO:0006629">
    <property type="term" value="P:lipid metabolic process"/>
    <property type="evidence" value="ECO:0007669"/>
    <property type="project" value="InterPro"/>
</dbReference>
<name>A0A367IUN1_RHIAZ</name>
<dbReference type="Pfam" id="PF02544">
    <property type="entry name" value="Steroid_dh"/>
    <property type="match status" value="1"/>
</dbReference>
<feature type="transmembrane region" description="Helical" evidence="6">
    <location>
        <begin position="192"/>
        <end position="212"/>
    </location>
</feature>
<keyword evidence="3 6" id="KW-0812">Transmembrane</keyword>
<dbReference type="AlphaFoldDB" id="A0A367IUN1"/>
<evidence type="ECO:0000313" key="9">
    <source>
        <dbReference type="Proteomes" id="UP000252139"/>
    </source>
</evidence>
<accession>A0A367IUN1</accession>
<dbReference type="EMBL" id="PJQL01003452">
    <property type="protein sequence ID" value="RCH81400.1"/>
    <property type="molecule type" value="Genomic_DNA"/>
</dbReference>
<dbReference type="STRING" id="86630.A0A367IUN1"/>
<dbReference type="PANTHER" id="PTHR10556">
    <property type="entry name" value="3-OXO-5-ALPHA-STEROID 4-DEHYDROGENASE"/>
    <property type="match status" value="1"/>
</dbReference>
<dbReference type="PROSITE" id="PS50244">
    <property type="entry name" value="S5A_REDUCTASE"/>
    <property type="match status" value="1"/>
</dbReference>
<evidence type="ECO:0000256" key="3">
    <source>
        <dbReference type="ARBA" id="ARBA00022692"/>
    </source>
</evidence>
<dbReference type="GO" id="GO:0016020">
    <property type="term" value="C:membrane"/>
    <property type="evidence" value="ECO:0007669"/>
    <property type="project" value="UniProtKB-SubCell"/>
</dbReference>
<evidence type="ECO:0000313" key="8">
    <source>
        <dbReference type="EMBL" id="RCH81400.1"/>
    </source>
</evidence>
<protein>
    <recommendedName>
        <fullName evidence="7">3-oxo-5-alpha-steroid 4-dehydrogenase C-terminal domain-containing protein</fullName>
    </recommendedName>
</protein>
<dbReference type="Proteomes" id="UP000252139">
    <property type="component" value="Unassembled WGS sequence"/>
</dbReference>
<keyword evidence="9" id="KW-1185">Reference proteome</keyword>
<dbReference type="InterPro" id="IPR039357">
    <property type="entry name" value="SRD5A/TECR"/>
</dbReference>
<feature type="domain" description="3-oxo-5-alpha-steroid 4-dehydrogenase C-terminal" evidence="7">
    <location>
        <begin position="144"/>
        <end position="260"/>
    </location>
</feature>
<gene>
    <name evidence="8" type="ORF">CU097_004087</name>
</gene>
<reference evidence="8 9" key="1">
    <citation type="journal article" date="2018" name="G3 (Bethesda)">
        <title>Phylogenetic and Phylogenomic Definition of Rhizopus Species.</title>
        <authorList>
            <person name="Gryganskyi A.P."/>
            <person name="Golan J."/>
            <person name="Dolatabadi S."/>
            <person name="Mondo S."/>
            <person name="Robb S."/>
            <person name="Idnurm A."/>
            <person name="Muszewska A."/>
            <person name="Steczkiewicz K."/>
            <person name="Masonjones S."/>
            <person name="Liao H.L."/>
            <person name="Gajdeczka M.T."/>
            <person name="Anike F."/>
            <person name="Vuek A."/>
            <person name="Anishchenko I.M."/>
            <person name="Voigt K."/>
            <person name="de Hoog G.S."/>
            <person name="Smith M.E."/>
            <person name="Heitman J."/>
            <person name="Vilgalys R."/>
            <person name="Stajich J.E."/>
        </authorList>
    </citation>
    <scope>NUCLEOTIDE SEQUENCE [LARGE SCALE GENOMIC DNA]</scope>
    <source>
        <strain evidence="8 9">CBS 357.93</strain>
    </source>
</reference>